<accession>A0A0C9TKY9</accession>
<dbReference type="HOGENOM" id="CLU_1723496_0_0_1"/>
<gene>
    <name evidence="1" type="ORF">M422DRAFT_53768</name>
</gene>
<keyword evidence="2" id="KW-1185">Reference proteome</keyword>
<dbReference type="EMBL" id="KN837262">
    <property type="protein sequence ID" value="KIJ30443.1"/>
    <property type="molecule type" value="Genomic_DNA"/>
</dbReference>
<organism evidence="1 2">
    <name type="scientific">Sphaerobolus stellatus (strain SS14)</name>
    <dbReference type="NCBI Taxonomy" id="990650"/>
    <lineage>
        <taxon>Eukaryota</taxon>
        <taxon>Fungi</taxon>
        <taxon>Dikarya</taxon>
        <taxon>Basidiomycota</taxon>
        <taxon>Agaricomycotina</taxon>
        <taxon>Agaricomycetes</taxon>
        <taxon>Phallomycetidae</taxon>
        <taxon>Geastrales</taxon>
        <taxon>Sphaerobolaceae</taxon>
        <taxon>Sphaerobolus</taxon>
    </lineage>
</organism>
<name>A0A0C9TKY9_SPHS4</name>
<evidence type="ECO:0000313" key="1">
    <source>
        <dbReference type="EMBL" id="KIJ30443.1"/>
    </source>
</evidence>
<sequence length="152" mass="17067">MRLARDEATDQNIYANAIVAQHNLSPGNIGHLIESCFSSKINQASPGILLFLGPMDRSKDTLLFNVDINLVFHPLESTNNWVLYSALRLLSSLVATRGQLVDPIKQIQFSHPMLALITQGISSPPQMHNDDYKNYSCGFRKEKRVLYVTSSY</sequence>
<proteinExistence type="predicted"/>
<reference evidence="1 2" key="1">
    <citation type="submission" date="2014-06" db="EMBL/GenBank/DDBJ databases">
        <title>Evolutionary Origins and Diversification of the Mycorrhizal Mutualists.</title>
        <authorList>
            <consortium name="DOE Joint Genome Institute"/>
            <consortium name="Mycorrhizal Genomics Consortium"/>
            <person name="Kohler A."/>
            <person name="Kuo A."/>
            <person name="Nagy L.G."/>
            <person name="Floudas D."/>
            <person name="Copeland A."/>
            <person name="Barry K.W."/>
            <person name="Cichocki N."/>
            <person name="Veneault-Fourrey C."/>
            <person name="LaButti K."/>
            <person name="Lindquist E.A."/>
            <person name="Lipzen A."/>
            <person name="Lundell T."/>
            <person name="Morin E."/>
            <person name="Murat C."/>
            <person name="Riley R."/>
            <person name="Ohm R."/>
            <person name="Sun H."/>
            <person name="Tunlid A."/>
            <person name="Henrissat B."/>
            <person name="Grigoriev I.V."/>
            <person name="Hibbett D.S."/>
            <person name="Martin F."/>
        </authorList>
    </citation>
    <scope>NUCLEOTIDE SEQUENCE [LARGE SCALE GENOMIC DNA]</scope>
    <source>
        <strain evidence="1 2">SS14</strain>
    </source>
</reference>
<dbReference type="Proteomes" id="UP000054279">
    <property type="component" value="Unassembled WGS sequence"/>
</dbReference>
<evidence type="ECO:0000313" key="2">
    <source>
        <dbReference type="Proteomes" id="UP000054279"/>
    </source>
</evidence>
<protein>
    <submittedName>
        <fullName evidence="1">Uncharacterized protein</fullName>
    </submittedName>
</protein>
<dbReference type="AlphaFoldDB" id="A0A0C9TKY9"/>